<protein>
    <submittedName>
        <fullName evidence="1">Uncharacterized protein</fullName>
    </submittedName>
</protein>
<evidence type="ECO:0000313" key="2">
    <source>
        <dbReference type="Proteomes" id="UP000013827"/>
    </source>
</evidence>
<sequence>MRKTVLELKGKTPAHIEEVLGRWPLRRSTKKSGKGVGSQVTFHINGQNTVAVPGIYACDDNSQWRRWRNTVPATGGTDLLAPQCCEYLAALLRGDSRVLKEHGIDEPPSLVIMEACTVAKVVKMDVLDALLESPRFEVLQLTKPRAEAIAAFEARGREHDSGAVKNVPAEKVHDRYVGEVTRIKEALEARARAQGKELAAGWWSCMTQAEAMKVVGARLVEVA</sequence>
<dbReference type="AlphaFoldDB" id="A0A0D3IEP6"/>
<dbReference type="EnsemblProtists" id="EOD09731">
    <property type="protein sequence ID" value="EOD09731"/>
    <property type="gene ID" value="EMIHUDRAFT_248658"/>
</dbReference>
<dbReference type="GeneID" id="17255884"/>
<reference evidence="1" key="2">
    <citation type="submission" date="2024-10" db="UniProtKB">
        <authorList>
            <consortium name="EnsemblProtists"/>
        </authorList>
    </citation>
    <scope>IDENTIFICATION</scope>
</reference>
<keyword evidence="2" id="KW-1185">Reference proteome</keyword>
<dbReference type="PaxDb" id="2903-EOD09731"/>
<name>A0A0D3IEP6_EMIH1</name>
<evidence type="ECO:0000313" key="1">
    <source>
        <dbReference type="EnsemblProtists" id="EOD09731"/>
    </source>
</evidence>
<accession>A0A0D3IEP6</accession>
<dbReference type="HOGENOM" id="CLU_1242088_0_0_1"/>
<organism evidence="1 2">
    <name type="scientific">Emiliania huxleyi (strain CCMP1516)</name>
    <dbReference type="NCBI Taxonomy" id="280463"/>
    <lineage>
        <taxon>Eukaryota</taxon>
        <taxon>Haptista</taxon>
        <taxon>Haptophyta</taxon>
        <taxon>Prymnesiophyceae</taxon>
        <taxon>Isochrysidales</taxon>
        <taxon>Noelaerhabdaceae</taxon>
        <taxon>Emiliania</taxon>
    </lineage>
</organism>
<reference evidence="2" key="1">
    <citation type="journal article" date="2013" name="Nature">
        <title>Pan genome of the phytoplankton Emiliania underpins its global distribution.</title>
        <authorList>
            <person name="Read B.A."/>
            <person name="Kegel J."/>
            <person name="Klute M.J."/>
            <person name="Kuo A."/>
            <person name="Lefebvre S.C."/>
            <person name="Maumus F."/>
            <person name="Mayer C."/>
            <person name="Miller J."/>
            <person name="Monier A."/>
            <person name="Salamov A."/>
            <person name="Young J."/>
            <person name="Aguilar M."/>
            <person name="Claverie J.M."/>
            <person name="Frickenhaus S."/>
            <person name="Gonzalez K."/>
            <person name="Herman E.K."/>
            <person name="Lin Y.C."/>
            <person name="Napier J."/>
            <person name="Ogata H."/>
            <person name="Sarno A.F."/>
            <person name="Shmutz J."/>
            <person name="Schroeder D."/>
            <person name="de Vargas C."/>
            <person name="Verret F."/>
            <person name="von Dassow P."/>
            <person name="Valentin K."/>
            <person name="Van de Peer Y."/>
            <person name="Wheeler G."/>
            <person name="Dacks J.B."/>
            <person name="Delwiche C.F."/>
            <person name="Dyhrman S.T."/>
            <person name="Glockner G."/>
            <person name="John U."/>
            <person name="Richards T."/>
            <person name="Worden A.Z."/>
            <person name="Zhang X."/>
            <person name="Grigoriev I.V."/>
            <person name="Allen A.E."/>
            <person name="Bidle K."/>
            <person name="Borodovsky M."/>
            <person name="Bowler C."/>
            <person name="Brownlee C."/>
            <person name="Cock J.M."/>
            <person name="Elias M."/>
            <person name="Gladyshev V.N."/>
            <person name="Groth M."/>
            <person name="Guda C."/>
            <person name="Hadaegh A."/>
            <person name="Iglesias-Rodriguez M.D."/>
            <person name="Jenkins J."/>
            <person name="Jones B.M."/>
            <person name="Lawson T."/>
            <person name="Leese F."/>
            <person name="Lindquist E."/>
            <person name="Lobanov A."/>
            <person name="Lomsadze A."/>
            <person name="Malik S.B."/>
            <person name="Marsh M.E."/>
            <person name="Mackinder L."/>
            <person name="Mock T."/>
            <person name="Mueller-Roeber B."/>
            <person name="Pagarete A."/>
            <person name="Parker M."/>
            <person name="Probert I."/>
            <person name="Quesneville H."/>
            <person name="Raines C."/>
            <person name="Rensing S.A."/>
            <person name="Riano-Pachon D.M."/>
            <person name="Richier S."/>
            <person name="Rokitta S."/>
            <person name="Shiraiwa Y."/>
            <person name="Soanes D.M."/>
            <person name="van der Giezen M."/>
            <person name="Wahlund T.M."/>
            <person name="Williams B."/>
            <person name="Wilson W."/>
            <person name="Wolfe G."/>
            <person name="Wurch L.L."/>
        </authorList>
    </citation>
    <scope>NUCLEOTIDE SEQUENCE</scope>
</reference>
<proteinExistence type="predicted"/>
<dbReference type="KEGG" id="ehx:EMIHUDRAFT_248658"/>
<dbReference type="Proteomes" id="UP000013827">
    <property type="component" value="Unassembled WGS sequence"/>
</dbReference>
<dbReference type="RefSeq" id="XP_005762160.1">
    <property type="nucleotide sequence ID" value="XM_005762103.1"/>
</dbReference>